<name>A0A9W9HSL8_9EURO</name>
<evidence type="ECO:0000313" key="1">
    <source>
        <dbReference type="EMBL" id="KAJ5152714.1"/>
    </source>
</evidence>
<dbReference type="GeneID" id="81430492"/>
<proteinExistence type="predicted"/>
<dbReference type="Proteomes" id="UP001149163">
    <property type="component" value="Unassembled WGS sequence"/>
</dbReference>
<protein>
    <submittedName>
        <fullName evidence="1">Uncharacterized protein</fullName>
    </submittedName>
</protein>
<keyword evidence="2" id="KW-1185">Reference proteome</keyword>
<sequence>MSTSRNTYHQPSAAELLRLMYPDAHPNPMQDLEERLTEVDSSLLSLIVFETAGEDEYDAAQQADNALKAFFEYVQAGRAFNNALKSAPLGQRIA</sequence>
<dbReference type="AlphaFoldDB" id="A0A9W9HSL8"/>
<comment type="caution">
    <text evidence="1">The sequence shown here is derived from an EMBL/GenBank/DDBJ whole genome shotgun (WGS) entry which is preliminary data.</text>
</comment>
<reference evidence="1" key="1">
    <citation type="submission" date="2022-11" db="EMBL/GenBank/DDBJ databases">
        <authorList>
            <person name="Petersen C."/>
        </authorList>
    </citation>
    <scope>NUCLEOTIDE SEQUENCE</scope>
    <source>
        <strain evidence="1">IBT 26290</strain>
    </source>
</reference>
<evidence type="ECO:0000313" key="2">
    <source>
        <dbReference type="Proteomes" id="UP001149163"/>
    </source>
</evidence>
<dbReference type="EMBL" id="JAPQKN010000007">
    <property type="protein sequence ID" value="KAJ5152714.1"/>
    <property type="molecule type" value="Genomic_DNA"/>
</dbReference>
<organism evidence="1 2">
    <name type="scientific">Penicillium canariense</name>
    <dbReference type="NCBI Taxonomy" id="189055"/>
    <lineage>
        <taxon>Eukaryota</taxon>
        <taxon>Fungi</taxon>
        <taxon>Dikarya</taxon>
        <taxon>Ascomycota</taxon>
        <taxon>Pezizomycotina</taxon>
        <taxon>Eurotiomycetes</taxon>
        <taxon>Eurotiomycetidae</taxon>
        <taxon>Eurotiales</taxon>
        <taxon>Aspergillaceae</taxon>
        <taxon>Penicillium</taxon>
    </lineage>
</organism>
<reference evidence="1" key="2">
    <citation type="journal article" date="2023" name="IMA Fungus">
        <title>Comparative genomic study of the Penicillium genus elucidates a diverse pangenome and 15 lateral gene transfer events.</title>
        <authorList>
            <person name="Petersen C."/>
            <person name="Sorensen T."/>
            <person name="Nielsen M.R."/>
            <person name="Sondergaard T.E."/>
            <person name="Sorensen J.L."/>
            <person name="Fitzpatrick D.A."/>
            <person name="Frisvad J.C."/>
            <person name="Nielsen K.L."/>
        </authorList>
    </citation>
    <scope>NUCLEOTIDE SEQUENCE</scope>
    <source>
        <strain evidence="1">IBT 26290</strain>
    </source>
</reference>
<dbReference type="RefSeq" id="XP_056539022.1">
    <property type="nucleotide sequence ID" value="XM_056691316.1"/>
</dbReference>
<gene>
    <name evidence="1" type="ORF">N7482_009192</name>
</gene>
<accession>A0A9W9HSL8</accession>